<accession>A0A9W7EU70</accession>
<reference evidence="2" key="1">
    <citation type="journal article" date="2023" name="Commun. Biol.">
        <title>Genome analysis of Parmales, the sister group of diatoms, reveals the evolutionary specialization of diatoms from phago-mixotrophs to photoautotrophs.</title>
        <authorList>
            <person name="Ban H."/>
            <person name="Sato S."/>
            <person name="Yoshikawa S."/>
            <person name="Yamada K."/>
            <person name="Nakamura Y."/>
            <person name="Ichinomiya M."/>
            <person name="Sato N."/>
            <person name="Blanc-Mathieu R."/>
            <person name="Endo H."/>
            <person name="Kuwata A."/>
            <person name="Ogata H."/>
        </authorList>
    </citation>
    <scope>NUCLEOTIDE SEQUENCE [LARGE SCALE GENOMIC DNA]</scope>
    <source>
        <strain evidence="2">NIES 3701</strain>
    </source>
</reference>
<name>A0A9W7EU70_9STRA</name>
<evidence type="ECO:0000313" key="1">
    <source>
        <dbReference type="EMBL" id="GMH92854.1"/>
    </source>
</evidence>
<comment type="caution">
    <text evidence="1">The sequence shown here is derived from an EMBL/GenBank/DDBJ whole genome shotgun (WGS) entry which is preliminary data.</text>
</comment>
<dbReference type="AlphaFoldDB" id="A0A9W7EU70"/>
<evidence type="ECO:0000313" key="2">
    <source>
        <dbReference type="Proteomes" id="UP001165085"/>
    </source>
</evidence>
<dbReference type="Proteomes" id="UP001165085">
    <property type="component" value="Unassembled WGS sequence"/>
</dbReference>
<proteinExistence type="predicted"/>
<protein>
    <submittedName>
        <fullName evidence="1">Uncharacterized protein</fullName>
    </submittedName>
</protein>
<sequence length="177" mass="20428">MTTVMMFHPSYFDNEAVLDWLAGLEPGNRIFNEVVEKRVKWYERKSLHPLSTFFEVLSNLYHHYQKLPNVKCIVCQMDASYSVKKNPSKNSKNMLEKIKNLDACTDTLSLADTPRENVDDGFEIICYCGGCYAREGGEGGERVEKNKGRYYDRIKVILGRLEEGIRELDDLKMKGKT</sequence>
<organism evidence="1 2">
    <name type="scientific">Triparma strigata</name>
    <dbReference type="NCBI Taxonomy" id="1606541"/>
    <lineage>
        <taxon>Eukaryota</taxon>
        <taxon>Sar</taxon>
        <taxon>Stramenopiles</taxon>
        <taxon>Ochrophyta</taxon>
        <taxon>Bolidophyceae</taxon>
        <taxon>Parmales</taxon>
        <taxon>Triparmaceae</taxon>
        <taxon>Triparma</taxon>
    </lineage>
</organism>
<keyword evidence="2" id="KW-1185">Reference proteome</keyword>
<gene>
    <name evidence="1" type="ORF">TrST_g12075</name>
</gene>
<dbReference type="EMBL" id="BRXY01000406">
    <property type="protein sequence ID" value="GMH92854.1"/>
    <property type="molecule type" value="Genomic_DNA"/>
</dbReference>